<evidence type="ECO:0000313" key="2">
    <source>
        <dbReference type="Proteomes" id="UP000614350"/>
    </source>
</evidence>
<reference evidence="1" key="1">
    <citation type="journal article" date="2020" name="G3 (Bethesda)">
        <title>High-Quality Assemblies for Three Invasive Social Wasps from the &lt;i&gt;Vespula&lt;/i&gt; Genus.</title>
        <authorList>
            <person name="Harrop T.W.R."/>
            <person name="Guhlin J."/>
            <person name="McLaughlin G.M."/>
            <person name="Permina E."/>
            <person name="Stockwell P."/>
            <person name="Gilligan J."/>
            <person name="Le Lec M.F."/>
            <person name="Gruber M.A.M."/>
            <person name="Quinn O."/>
            <person name="Lovegrove M."/>
            <person name="Duncan E.J."/>
            <person name="Remnant E.J."/>
            <person name="Van Eeckhoven J."/>
            <person name="Graham B."/>
            <person name="Knapp R.A."/>
            <person name="Langford K.W."/>
            <person name="Kronenberg Z."/>
            <person name="Press M.O."/>
            <person name="Eacker S.M."/>
            <person name="Wilson-Rankin E.E."/>
            <person name="Purcell J."/>
            <person name="Lester P.J."/>
            <person name="Dearden P.K."/>
        </authorList>
    </citation>
    <scope>NUCLEOTIDE SEQUENCE</scope>
    <source>
        <strain evidence="1">Marl-1</strain>
    </source>
</reference>
<gene>
    <name evidence="1" type="ORF">HZH66_014279</name>
</gene>
<sequence length="84" mass="9859">MGKREWTSYMARTRDETKKANDMFAAITIESTYSKTFKFSERASNTAVLVMSLWKTMSSSWKTVRSSVEARDVYERHDKVKFCQ</sequence>
<keyword evidence="2" id="KW-1185">Reference proteome</keyword>
<proteinExistence type="predicted"/>
<dbReference type="EMBL" id="JACSEA010000021">
    <property type="protein sequence ID" value="KAF7380903.1"/>
    <property type="molecule type" value="Genomic_DNA"/>
</dbReference>
<name>A0A834J3A5_VESVU</name>
<dbReference type="Proteomes" id="UP000614350">
    <property type="component" value="Unassembled WGS sequence"/>
</dbReference>
<evidence type="ECO:0000313" key="1">
    <source>
        <dbReference type="EMBL" id="KAF7380903.1"/>
    </source>
</evidence>
<protein>
    <submittedName>
        <fullName evidence="1">Uncharacterized protein</fullName>
    </submittedName>
</protein>
<organism evidence="1 2">
    <name type="scientific">Vespula vulgaris</name>
    <name type="common">Yellow jacket</name>
    <name type="synonym">Wasp</name>
    <dbReference type="NCBI Taxonomy" id="7454"/>
    <lineage>
        <taxon>Eukaryota</taxon>
        <taxon>Metazoa</taxon>
        <taxon>Ecdysozoa</taxon>
        <taxon>Arthropoda</taxon>
        <taxon>Hexapoda</taxon>
        <taxon>Insecta</taxon>
        <taxon>Pterygota</taxon>
        <taxon>Neoptera</taxon>
        <taxon>Endopterygota</taxon>
        <taxon>Hymenoptera</taxon>
        <taxon>Apocrita</taxon>
        <taxon>Aculeata</taxon>
        <taxon>Vespoidea</taxon>
        <taxon>Vespidae</taxon>
        <taxon>Vespinae</taxon>
        <taxon>Vespula</taxon>
    </lineage>
</organism>
<comment type="caution">
    <text evidence="1">The sequence shown here is derived from an EMBL/GenBank/DDBJ whole genome shotgun (WGS) entry which is preliminary data.</text>
</comment>
<accession>A0A834J3A5</accession>
<dbReference type="AlphaFoldDB" id="A0A834J3A5"/>